<dbReference type="RefSeq" id="WP_068452420.1">
    <property type="nucleotide sequence ID" value="NZ_CP150660.1"/>
</dbReference>
<dbReference type="PANTHER" id="PTHR18901:SF38">
    <property type="entry name" value="PSEUDOURIDINE-5'-PHOSPHATASE"/>
    <property type="match status" value="1"/>
</dbReference>
<dbReference type="InterPro" id="IPR041492">
    <property type="entry name" value="HAD_2"/>
</dbReference>
<dbReference type="InterPro" id="IPR023198">
    <property type="entry name" value="PGP-like_dom2"/>
</dbReference>
<dbReference type="GO" id="GO:0005524">
    <property type="term" value="F:ATP binding"/>
    <property type="evidence" value="ECO:0007669"/>
    <property type="project" value="UniProtKB-KW"/>
</dbReference>
<proteinExistence type="predicted"/>
<dbReference type="SFLD" id="SFLDG01129">
    <property type="entry name" value="C1.5:_HAD__Beta-PGM__Phosphata"/>
    <property type="match status" value="1"/>
</dbReference>
<keyword evidence="1" id="KW-0067">ATP-binding</keyword>
<dbReference type="Gene3D" id="3.40.50.1000">
    <property type="entry name" value="HAD superfamily/HAD-like"/>
    <property type="match status" value="1"/>
</dbReference>
<dbReference type="Proteomes" id="UP000076923">
    <property type="component" value="Unassembled WGS sequence"/>
</dbReference>
<organism evidence="1 2">
    <name type="scientific">Polaribacter atrinae</name>
    <dbReference type="NCBI Taxonomy" id="1333662"/>
    <lineage>
        <taxon>Bacteria</taxon>
        <taxon>Pseudomonadati</taxon>
        <taxon>Bacteroidota</taxon>
        <taxon>Flavobacteriia</taxon>
        <taxon>Flavobacteriales</taxon>
        <taxon>Flavobacteriaceae</taxon>
    </lineage>
</organism>
<name>A0A176SYT4_9FLAO</name>
<dbReference type="NCBIfam" id="TIGR01509">
    <property type="entry name" value="HAD-SF-IA-v3"/>
    <property type="match status" value="1"/>
</dbReference>
<protein>
    <submittedName>
        <fullName evidence="1">ABC transporter ATP-binding protein</fullName>
    </submittedName>
</protein>
<keyword evidence="2" id="KW-1185">Reference proteome</keyword>
<dbReference type="InterPro" id="IPR006439">
    <property type="entry name" value="HAD-SF_hydro_IA"/>
</dbReference>
<dbReference type="STRING" id="1333662.LPB303_15850"/>
<dbReference type="SUPFAM" id="SSF56784">
    <property type="entry name" value="HAD-like"/>
    <property type="match status" value="1"/>
</dbReference>
<dbReference type="SFLD" id="SFLDG01135">
    <property type="entry name" value="C1.5.6:_HAD__Beta-PGM__Phospha"/>
    <property type="match status" value="1"/>
</dbReference>
<comment type="caution">
    <text evidence="1">The sequence shown here is derived from an EMBL/GenBank/DDBJ whole genome shotgun (WGS) entry which is preliminary data.</text>
</comment>
<dbReference type="Pfam" id="PF13419">
    <property type="entry name" value="HAD_2"/>
    <property type="match status" value="1"/>
</dbReference>
<dbReference type="OrthoDB" id="9797743at2"/>
<dbReference type="Gene3D" id="1.10.150.240">
    <property type="entry name" value="Putative phosphatase, domain 2"/>
    <property type="match status" value="1"/>
</dbReference>
<dbReference type="InterPro" id="IPR036412">
    <property type="entry name" value="HAD-like_sf"/>
</dbReference>
<evidence type="ECO:0000313" key="2">
    <source>
        <dbReference type="Proteomes" id="UP000076923"/>
    </source>
</evidence>
<gene>
    <name evidence="1" type="ORF">LPB303_15850</name>
</gene>
<dbReference type="EMBL" id="LVWE01000085">
    <property type="protein sequence ID" value="OAD40728.1"/>
    <property type="molecule type" value="Genomic_DNA"/>
</dbReference>
<keyword evidence="1" id="KW-0547">Nucleotide-binding</keyword>
<dbReference type="PANTHER" id="PTHR18901">
    <property type="entry name" value="2-DEOXYGLUCOSE-6-PHOSPHATE PHOSPHATASE 2"/>
    <property type="match status" value="1"/>
</dbReference>
<dbReference type="AlphaFoldDB" id="A0A176SYT4"/>
<reference evidence="1 2" key="1">
    <citation type="submission" date="2016-02" db="EMBL/GenBank/DDBJ databases">
        <title>Draft genome sequence of Polaribacter atrinae KACC17473.</title>
        <authorList>
            <person name="Shin S.-K."/>
            <person name="Yi H."/>
        </authorList>
    </citation>
    <scope>NUCLEOTIDE SEQUENCE [LARGE SCALE GENOMIC DNA]</scope>
    <source>
        <strain evidence="1 2">KACC 17473</strain>
    </source>
</reference>
<evidence type="ECO:0000313" key="1">
    <source>
        <dbReference type="EMBL" id="OAD40728.1"/>
    </source>
</evidence>
<dbReference type="SFLD" id="SFLDS00003">
    <property type="entry name" value="Haloacid_Dehalogenase"/>
    <property type="match status" value="1"/>
</dbReference>
<dbReference type="InterPro" id="IPR023214">
    <property type="entry name" value="HAD_sf"/>
</dbReference>
<sequence>MNVPKEIKCVIFDMDGVIIDSEEIHKKAYYETFASIGVTVSDDLYKTLTGSSTINAFQKLVAHFNLDLDPEELVLNKRKRYVNFFENDPTLHLVKGVEELINHCHNKGLTLILASSSAMVNIDRVFNRFNLNQYFTAKISGADLPQSKPNPEIFEKAAILGNTPKENCVVIEDSDNGVKAANDAGIFVFGYRNPLAEDQSLINADFIVNNFKRLHKII</sequence>
<accession>A0A176SYT4</accession>